<keyword evidence="8" id="KW-1185">Reference proteome</keyword>
<evidence type="ECO:0000256" key="5">
    <source>
        <dbReference type="ARBA" id="ARBA00023163"/>
    </source>
</evidence>
<evidence type="ECO:0000256" key="3">
    <source>
        <dbReference type="ARBA" id="ARBA00023125"/>
    </source>
</evidence>
<keyword evidence="3" id="KW-0238">DNA-binding</keyword>
<dbReference type="InterPro" id="IPR005119">
    <property type="entry name" value="LysR_subst-bd"/>
</dbReference>
<dbReference type="GO" id="GO:2000142">
    <property type="term" value="P:regulation of DNA-templated transcription initiation"/>
    <property type="evidence" value="ECO:0007669"/>
    <property type="project" value="TreeGrafter"/>
</dbReference>
<evidence type="ECO:0000256" key="4">
    <source>
        <dbReference type="ARBA" id="ARBA00023159"/>
    </source>
</evidence>
<dbReference type="RefSeq" id="WP_070177589.1">
    <property type="nucleotide sequence ID" value="NZ_BMJR01000002.1"/>
</dbReference>
<dbReference type="Gene3D" id="3.40.190.290">
    <property type="match status" value="1"/>
</dbReference>
<dbReference type="EMBL" id="MJIC01000015">
    <property type="protein sequence ID" value="OFI33213.1"/>
    <property type="molecule type" value="Genomic_DNA"/>
</dbReference>
<dbReference type="Pfam" id="PF03466">
    <property type="entry name" value="LysR_substrate"/>
    <property type="match status" value="1"/>
</dbReference>
<sequence>MTPINYNQLYYFFMVAEHGSIARVSELLHITPQTISGQISALEDTIGSPLFNRQSRRLVPTELGILVQGYAADIFSLGEELKSVLSQQHNQWQSFTVGITDVLPKTLVYEMLKPVLQLPVKLICREGELTSLLSDLAVNRLDMVLSDQPIQTGSRVKAYSHQITESPMAVFAAADKVAGLSENFPASLNSAPFLLQGKKSLIRQQLLGWFSAQDIQPDFTAEFDDSALMLAFAQEGLGAFAAPLLLATQLEKQFGLHKVGVINRVTEQLYAISPERKLTHPAVLQLVKALRD</sequence>
<dbReference type="InterPro" id="IPR036388">
    <property type="entry name" value="WH-like_DNA-bd_sf"/>
</dbReference>
<dbReference type="InterPro" id="IPR036390">
    <property type="entry name" value="WH_DNA-bd_sf"/>
</dbReference>
<dbReference type="GO" id="GO:0003677">
    <property type="term" value="F:DNA binding"/>
    <property type="evidence" value="ECO:0007669"/>
    <property type="project" value="UniProtKB-KW"/>
</dbReference>
<dbReference type="GO" id="GO:0003700">
    <property type="term" value="F:DNA-binding transcription factor activity"/>
    <property type="evidence" value="ECO:0007669"/>
    <property type="project" value="InterPro"/>
</dbReference>
<evidence type="ECO:0000259" key="6">
    <source>
        <dbReference type="PROSITE" id="PS50931"/>
    </source>
</evidence>
<dbReference type="PANTHER" id="PTHR30293">
    <property type="entry name" value="TRANSCRIPTIONAL REGULATORY PROTEIN NAC-RELATED"/>
    <property type="match status" value="1"/>
</dbReference>
<dbReference type="Gene3D" id="1.10.10.10">
    <property type="entry name" value="Winged helix-like DNA-binding domain superfamily/Winged helix DNA-binding domain"/>
    <property type="match status" value="1"/>
</dbReference>
<dbReference type="Proteomes" id="UP000176037">
    <property type="component" value="Unassembled WGS sequence"/>
</dbReference>
<proteinExistence type="inferred from homology"/>
<evidence type="ECO:0000313" key="7">
    <source>
        <dbReference type="EMBL" id="OFI33213.1"/>
    </source>
</evidence>
<dbReference type="NCBIfam" id="NF008284">
    <property type="entry name" value="PRK11062.1"/>
    <property type="match status" value="1"/>
</dbReference>
<protein>
    <recommendedName>
        <fullName evidence="6">HTH lysR-type domain-containing protein</fullName>
    </recommendedName>
</protein>
<dbReference type="SUPFAM" id="SSF53850">
    <property type="entry name" value="Periplasmic binding protein-like II"/>
    <property type="match status" value="1"/>
</dbReference>
<dbReference type="PANTHER" id="PTHR30293:SF2">
    <property type="entry name" value="TRANSCRIPTIONAL ACTIVATOR PROTEIN NHAR"/>
    <property type="match status" value="1"/>
</dbReference>
<accession>A0A1E8FCI4</accession>
<reference evidence="7 8" key="1">
    <citation type="submission" date="2016-09" db="EMBL/GenBank/DDBJ databases">
        <title>Alteromonas lipolytica, a new species isolated from sea water.</title>
        <authorList>
            <person name="Wu Y.-H."/>
            <person name="Cheng H."/>
            <person name="Xu X.-W."/>
        </authorList>
    </citation>
    <scope>NUCLEOTIDE SEQUENCE [LARGE SCALE GENOMIC DNA]</scope>
    <source>
        <strain evidence="7 8">JW12</strain>
    </source>
</reference>
<comment type="caution">
    <text evidence="7">The sequence shown here is derived from an EMBL/GenBank/DDBJ whole genome shotgun (WGS) entry which is preliminary data.</text>
</comment>
<evidence type="ECO:0000256" key="2">
    <source>
        <dbReference type="ARBA" id="ARBA00023015"/>
    </source>
</evidence>
<organism evidence="7 8">
    <name type="scientific">Alteromonas lipolytica</name>
    <dbReference type="NCBI Taxonomy" id="1856405"/>
    <lineage>
        <taxon>Bacteria</taxon>
        <taxon>Pseudomonadati</taxon>
        <taxon>Pseudomonadota</taxon>
        <taxon>Gammaproteobacteria</taxon>
        <taxon>Alteromonadales</taxon>
        <taxon>Alteromonadaceae</taxon>
        <taxon>Alteromonas/Salinimonas group</taxon>
        <taxon>Alteromonas</taxon>
    </lineage>
</organism>
<dbReference type="SUPFAM" id="SSF46785">
    <property type="entry name" value="Winged helix' DNA-binding domain"/>
    <property type="match status" value="1"/>
</dbReference>
<keyword evidence="2" id="KW-0805">Transcription regulation</keyword>
<name>A0A1E8FCI4_9ALTE</name>
<feature type="domain" description="HTH lysR-type" evidence="6">
    <location>
        <begin position="4"/>
        <end position="61"/>
    </location>
</feature>
<dbReference type="OrthoDB" id="464481at2"/>
<keyword evidence="5" id="KW-0804">Transcription</keyword>
<dbReference type="InterPro" id="IPR000847">
    <property type="entry name" value="LysR_HTH_N"/>
</dbReference>
<keyword evidence="4" id="KW-0010">Activator</keyword>
<dbReference type="PROSITE" id="PS50931">
    <property type="entry name" value="HTH_LYSR"/>
    <property type="match status" value="1"/>
</dbReference>
<comment type="similarity">
    <text evidence="1">Belongs to the LysR transcriptional regulatory family.</text>
</comment>
<dbReference type="AlphaFoldDB" id="A0A1E8FCI4"/>
<dbReference type="STRING" id="1856405.BFC17_02830"/>
<evidence type="ECO:0000313" key="8">
    <source>
        <dbReference type="Proteomes" id="UP000176037"/>
    </source>
</evidence>
<dbReference type="Pfam" id="PF00126">
    <property type="entry name" value="HTH_1"/>
    <property type="match status" value="1"/>
</dbReference>
<gene>
    <name evidence="7" type="ORF">BFC17_02830</name>
</gene>
<evidence type="ECO:0000256" key="1">
    <source>
        <dbReference type="ARBA" id="ARBA00009437"/>
    </source>
</evidence>